<dbReference type="Proteomes" id="UP000236723">
    <property type="component" value="Unassembled WGS sequence"/>
</dbReference>
<protein>
    <recommendedName>
        <fullName evidence="4">Secreted protein</fullName>
    </recommendedName>
</protein>
<feature type="chain" id="PRO_5009294609" description="Secreted protein" evidence="1">
    <location>
        <begin position="28"/>
        <end position="94"/>
    </location>
</feature>
<dbReference type="AlphaFoldDB" id="A0A1H6CA13"/>
<evidence type="ECO:0008006" key="4">
    <source>
        <dbReference type="Google" id="ProtNLM"/>
    </source>
</evidence>
<dbReference type="OrthoDB" id="3482120at2"/>
<keyword evidence="1" id="KW-0732">Signal</keyword>
<proteinExistence type="predicted"/>
<gene>
    <name evidence="2" type="ORF">SAMN04489712_109100</name>
</gene>
<evidence type="ECO:0000256" key="1">
    <source>
        <dbReference type="SAM" id="SignalP"/>
    </source>
</evidence>
<name>A0A1H6CA13_9ACTN</name>
<evidence type="ECO:0000313" key="3">
    <source>
        <dbReference type="Proteomes" id="UP000236723"/>
    </source>
</evidence>
<keyword evidence="3" id="KW-1185">Reference proteome</keyword>
<feature type="signal peptide" evidence="1">
    <location>
        <begin position="1"/>
        <end position="27"/>
    </location>
</feature>
<dbReference type="EMBL" id="FNVO01000009">
    <property type="protein sequence ID" value="SEG69597.1"/>
    <property type="molecule type" value="Genomic_DNA"/>
</dbReference>
<sequence>MLKRLAAAGILSVAAGGVLMSATPAMAGGDHDKDIYSNHHNVLANKCDIDQGNEHNGLLGLDIIEDVALLAVNSANDIYKAECEQSNAILNKNH</sequence>
<dbReference type="RefSeq" id="WP_103939551.1">
    <property type="nucleotide sequence ID" value="NZ_FNVO01000009.1"/>
</dbReference>
<reference evidence="3" key="1">
    <citation type="submission" date="2016-10" db="EMBL/GenBank/DDBJ databases">
        <authorList>
            <person name="Varghese N."/>
            <person name="Submissions S."/>
        </authorList>
    </citation>
    <scope>NUCLEOTIDE SEQUENCE [LARGE SCALE GENOMIC DNA]</scope>
    <source>
        <strain evidence="3">DSM 43163</strain>
    </source>
</reference>
<accession>A0A1H6CA13</accession>
<evidence type="ECO:0000313" key="2">
    <source>
        <dbReference type="EMBL" id="SEG69597.1"/>
    </source>
</evidence>
<organism evidence="2 3">
    <name type="scientific">Thermomonospora echinospora</name>
    <dbReference type="NCBI Taxonomy" id="1992"/>
    <lineage>
        <taxon>Bacteria</taxon>
        <taxon>Bacillati</taxon>
        <taxon>Actinomycetota</taxon>
        <taxon>Actinomycetes</taxon>
        <taxon>Streptosporangiales</taxon>
        <taxon>Thermomonosporaceae</taxon>
        <taxon>Thermomonospora</taxon>
    </lineage>
</organism>